<sequence length="256" mass="28895">MFYCGKPSEGNMCDLAFGNGRFAVIEKAKAEEKARRVRAIGEKPRGTRTTIAARAKPTIRASSSIAGTSKLKYIAAIILGEARYEHIVALMRVNDTLRSPVYEAKDRTLLSIMVLVVFETETRTSRLFLKAWTEHITGASTLLELRGPSQFRTRAGIGLFMQITTHILISALQREVLMPPEIMALRATVYKQLNARDPAFKMLSMLDKFAYFRSDLQTGKQDDSEHVIATGEEIEATDLIFEVSYDIYYGYWIAYM</sequence>
<evidence type="ECO:0000313" key="1">
    <source>
        <dbReference type="EMBL" id="ESZ96381.1"/>
    </source>
</evidence>
<name>W9CKL6_SCLBF</name>
<gene>
    <name evidence="1" type="ORF">SBOR_3213</name>
</gene>
<organism evidence="1 2">
    <name type="scientific">Sclerotinia borealis (strain F-4128)</name>
    <dbReference type="NCBI Taxonomy" id="1432307"/>
    <lineage>
        <taxon>Eukaryota</taxon>
        <taxon>Fungi</taxon>
        <taxon>Dikarya</taxon>
        <taxon>Ascomycota</taxon>
        <taxon>Pezizomycotina</taxon>
        <taxon>Leotiomycetes</taxon>
        <taxon>Helotiales</taxon>
        <taxon>Sclerotiniaceae</taxon>
        <taxon>Sclerotinia</taxon>
    </lineage>
</organism>
<reference evidence="1 2" key="1">
    <citation type="journal article" date="2014" name="Genome Announc.">
        <title>Draft genome sequence of Sclerotinia borealis, a psychrophilic plant pathogenic fungus.</title>
        <authorList>
            <person name="Mardanov A.V."/>
            <person name="Beletsky A.V."/>
            <person name="Kadnikov V.V."/>
            <person name="Ignatov A.N."/>
            <person name="Ravin N.V."/>
        </authorList>
    </citation>
    <scope>NUCLEOTIDE SEQUENCE [LARGE SCALE GENOMIC DNA]</scope>
    <source>
        <strain evidence="2">F-4157</strain>
    </source>
</reference>
<dbReference type="PANTHER" id="PTHR38791">
    <property type="entry name" value="ZN(II)2CYS6 TRANSCRIPTION FACTOR (EUROFUNG)-RELATED-RELATED"/>
    <property type="match status" value="1"/>
</dbReference>
<dbReference type="Proteomes" id="UP000019487">
    <property type="component" value="Unassembled WGS sequence"/>
</dbReference>
<dbReference type="AlphaFoldDB" id="W9CKL6"/>
<dbReference type="EMBL" id="AYSA01000138">
    <property type="protein sequence ID" value="ESZ96381.1"/>
    <property type="molecule type" value="Genomic_DNA"/>
</dbReference>
<dbReference type="HOGENOM" id="CLU_1086484_0_0_1"/>
<evidence type="ECO:0000313" key="2">
    <source>
        <dbReference type="Proteomes" id="UP000019487"/>
    </source>
</evidence>
<dbReference type="InterPro" id="IPR053175">
    <property type="entry name" value="DHMBA_Reg_Transcription_Factor"/>
</dbReference>
<protein>
    <submittedName>
        <fullName evidence="1">Uncharacterized protein</fullName>
    </submittedName>
</protein>
<keyword evidence="2" id="KW-1185">Reference proteome</keyword>
<accession>W9CKL6</accession>
<proteinExistence type="predicted"/>
<dbReference type="STRING" id="1432307.W9CKL6"/>
<dbReference type="OrthoDB" id="5429770at2759"/>
<comment type="caution">
    <text evidence="1">The sequence shown here is derived from an EMBL/GenBank/DDBJ whole genome shotgun (WGS) entry which is preliminary data.</text>
</comment>